<dbReference type="NCBIfam" id="TIGR00231">
    <property type="entry name" value="small_GTP"/>
    <property type="match status" value="1"/>
</dbReference>
<dbReference type="InterPro" id="IPR001806">
    <property type="entry name" value="Small_GTPase"/>
</dbReference>
<evidence type="ECO:0000256" key="10">
    <source>
        <dbReference type="SAM" id="MobiDB-lite"/>
    </source>
</evidence>
<evidence type="ECO:0000256" key="8">
    <source>
        <dbReference type="ARBA" id="ARBA00023288"/>
    </source>
</evidence>
<evidence type="ECO:0000256" key="4">
    <source>
        <dbReference type="ARBA" id="ARBA00022481"/>
    </source>
</evidence>
<dbReference type="Gene3D" id="3.40.50.300">
    <property type="entry name" value="P-loop containing nucleotide triphosphate hydrolases"/>
    <property type="match status" value="1"/>
</dbReference>
<dbReference type="GO" id="GO:0005525">
    <property type="term" value="F:GTP binding"/>
    <property type="evidence" value="ECO:0007669"/>
    <property type="project" value="UniProtKB-KW"/>
</dbReference>
<dbReference type="GO" id="GO:0005886">
    <property type="term" value="C:plasma membrane"/>
    <property type="evidence" value="ECO:0007669"/>
    <property type="project" value="UniProtKB-SubCell"/>
</dbReference>
<keyword evidence="9" id="KW-0636">Prenylation</keyword>
<feature type="compositionally biased region" description="Polar residues" evidence="10">
    <location>
        <begin position="284"/>
        <end position="295"/>
    </location>
</feature>
<dbReference type="PROSITE" id="PS51420">
    <property type="entry name" value="RHO"/>
    <property type="match status" value="1"/>
</dbReference>
<organism evidence="11 12">
    <name type="scientific">Ditylenchus destructor</name>
    <dbReference type="NCBI Taxonomy" id="166010"/>
    <lineage>
        <taxon>Eukaryota</taxon>
        <taxon>Metazoa</taxon>
        <taxon>Ecdysozoa</taxon>
        <taxon>Nematoda</taxon>
        <taxon>Chromadorea</taxon>
        <taxon>Rhabditida</taxon>
        <taxon>Tylenchina</taxon>
        <taxon>Tylenchomorpha</taxon>
        <taxon>Sphaerularioidea</taxon>
        <taxon>Anguinidae</taxon>
        <taxon>Anguininae</taxon>
        <taxon>Ditylenchus</taxon>
    </lineage>
</organism>
<evidence type="ECO:0000313" key="11">
    <source>
        <dbReference type="EMBL" id="KAI1711565.1"/>
    </source>
</evidence>
<gene>
    <name evidence="11" type="ORF">DdX_10027</name>
</gene>
<evidence type="ECO:0000256" key="7">
    <source>
        <dbReference type="ARBA" id="ARBA00023136"/>
    </source>
</evidence>
<dbReference type="SMART" id="SM00176">
    <property type="entry name" value="RAN"/>
    <property type="match status" value="1"/>
</dbReference>
<dbReference type="SUPFAM" id="SSF52540">
    <property type="entry name" value="P-loop containing nucleoside triphosphate hydrolases"/>
    <property type="match status" value="1"/>
</dbReference>
<dbReference type="FunFam" id="3.40.50.300:FF:000080">
    <property type="entry name" value="Ras-like GTPase Ras1"/>
    <property type="match status" value="1"/>
</dbReference>
<name>A0AAD4N0M5_9BILA</name>
<dbReference type="PROSITE" id="PS51419">
    <property type="entry name" value="RAB"/>
    <property type="match status" value="1"/>
</dbReference>
<evidence type="ECO:0000256" key="1">
    <source>
        <dbReference type="ARBA" id="ARBA00004193"/>
    </source>
</evidence>
<dbReference type="PANTHER" id="PTHR24070">
    <property type="entry name" value="RAS, DI-RAS, AND RHEB FAMILY MEMBERS OF SMALL GTPASE SUPERFAMILY"/>
    <property type="match status" value="1"/>
</dbReference>
<keyword evidence="6" id="KW-0342">GTP-binding</keyword>
<proteinExistence type="inferred from homology"/>
<dbReference type="Pfam" id="PF00071">
    <property type="entry name" value="Ras"/>
    <property type="match status" value="1"/>
</dbReference>
<evidence type="ECO:0000256" key="6">
    <source>
        <dbReference type="ARBA" id="ARBA00023134"/>
    </source>
</evidence>
<reference evidence="11" key="1">
    <citation type="submission" date="2022-01" db="EMBL/GenBank/DDBJ databases">
        <title>Genome Sequence Resource for Two Populations of Ditylenchus destructor, the Migratory Endoparasitic Phytonematode.</title>
        <authorList>
            <person name="Zhang H."/>
            <person name="Lin R."/>
            <person name="Xie B."/>
        </authorList>
    </citation>
    <scope>NUCLEOTIDE SEQUENCE</scope>
    <source>
        <strain evidence="11">BazhouSP</strain>
    </source>
</reference>
<keyword evidence="7" id="KW-0472">Membrane</keyword>
<keyword evidence="3" id="KW-1003">Cell membrane</keyword>
<comment type="subcellular location">
    <subcellularLocation>
        <location evidence="1">Cell membrane</location>
        <topology evidence="1">Lipid-anchor</topology>
    </subcellularLocation>
</comment>
<dbReference type="InterPro" id="IPR005225">
    <property type="entry name" value="Small_GTP-bd"/>
</dbReference>
<sequence length="307" mass="33956">MRANGGPNGTIASSNVNAYQSHYHSNGPIVSAHSRYPLPSTSTTFGVLPQTNYANGTLQSNGTKSNGTVSNGPSTTIGRNHKIQQINSHHTVSIGKKAAGPQLLKLVVLGSGGVGKSAITIQFVQAYFICDYDPTIADSYTKQSFVEDTLYKLEVLDTAGQEEFATMREQYLRMGDGFLLVFSVTSRESLEYVKKLQRHIVRLKDRDNFPTILVGNKCDLEEDRQISKAEAQQLATSLGMPYIECSAKVRHNVDQVFHDLVRMIRQYRYNERQAAMDQEDSRNIANGNSATINGQTKKKKSKGCKIQ</sequence>
<evidence type="ECO:0000256" key="9">
    <source>
        <dbReference type="ARBA" id="ARBA00023289"/>
    </source>
</evidence>
<feature type="compositionally biased region" description="Basic residues" evidence="10">
    <location>
        <begin position="296"/>
        <end position="307"/>
    </location>
</feature>
<dbReference type="SMART" id="SM00173">
    <property type="entry name" value="RAS"/>
    <property type="match status" value="1"/>
</dbReference>
<dbReference type="AlphaFoldDB" id="A0AAD4N0M5"/>
<dbReference type="InterPro" id="IPR020849">
    <property type="entry name" value="Small_GTPase_Ras-type"/>
</dbReference>
<comment type="similarity">
    <text evidence="2">Belongs to the small GTPase superfamily. Ras family.</text>
</comment>
<dbReference type="PRINTS" id="PR00449">
    <property type="entry name" value="RASTRNSFRMNG"/>
</dbReference>
<keyword evidence="8" id="KW-0449">Lipoprotein</keyword>
<evidence type="ECO:0000313" key="12">
    <source>
        <dbReference type="Proteomes" id="UP001201812"/>
    </source>
</evidence>
<evidence type="ECO:0000256" key="2">
    <source>
        <dbReference type="ARBA" id="ARBA00008344"/>
    </source>
</evidence>
<dbReference type="GO" id="GO:0003924">
    <property type="term" value="F:GTPase activity"/>
    <property type="evidence" value="ECO:0007669"/>
    <property type="project" value="InterPro"/>
</dbReference>
<keyword evidence="5" id="KW-0547">Nucleotide-binding</keyword>
<feature type="region of interest" description="Disordered" evidence="10">
    <location>
        <begin position="56"/>
        <end position="78"/>
    </location>
</feature>
<keyword evidence="12" id="KW-1185">Reference proteome</keyword>
<feature type="region of interest" description="Disordered" evidence="10">
    <location>
        <begin position="284"/>
        <end position="307"/>
    </location>
</feature>
<dbReference type="SMART" id="SM00175">
    <property type="entry name" value="RAB"/>
    <property type="match status" value="1"/>
</dbReference>
<dbReference type="GO" id="GO:0007165">
    <property type="term" value="P:signal transduction"/>
    <property type="evidence" value="ECO:0007669"/>
    <property type="project" value="InterPro"/>
</dbReference>
<dbReference type="SMART" id="SM00174">
    <property type="entry name" value="RHO"/>
    <property type="match status" value="1"/>
</dbReference>
<comment type="caution">
    <text evidence="11">The sequence shown here is derived from an EMBL/GenBank/DDBJ whole genome shotgun (WGS) entry which is preliminary data.</text>
</comment>
<accession>A0AAD4N0M5</accession>
<evidence type="ECO:0000256" key="3">
    <source>
        <dbReference type="ARBA" id="ARBA00022475"/>
    </source>
</evidence>
<dbReference type="PROSITE" id="PS51421">
    <property type="entry name" value="RAS"/>
    <property type="match status" value="1"/>
</dbReference>
<evidence type="ECO:0000256" key="5">
    <source>
        <dbReference type="ARBA" id="ARBA00022741"/>
    </source>
</evidence>
<protein>
    <submittedName>
        <fullName evidence="11">Ras family domain-containing protein</fullName>
    </submittedName>
</protein>
<dbReference type="InterPro" id="IPR027417">
    <property type="entry name" value="P-loop_NTPase"/>
</dbReference>
<keyword evidence="4" id="KW-0488">Methylation</keyword>
<dbReference type="EMBL" id="JAKKPZ010000021">
    <property type="protein sequence ID" value="KAI1711565.1"/>
    <property type="molecule type" value="Genomic_DNA"/>
</dbReference>
<dbReference type="Proteomes" id="UP001201812">
    <property type="component" value="Unassembled WGS sequence"/>
</dbReference>